<protein>
    <submittedName>
        <fullName evidence="1">Uncharacterized protein</fullName>
    </submittedName>
</protein>
<dbReference type="Proteomes" id="UP001054945">
    <property type="component" value="Unassembled WGS sequence"/>
</dbReference>
<comment type="caution">
    <text evidence="1">The sequence shown here is derived from an EMBL/GenBank/DDBJ whole genome shotgun (WGS) entry which is preliminary data.</text>
</comment>
<evidence type="ECO:0000313" key="2">
    <source>
        <dbReference type="Proteomes" id="UP001054945"/>
    </source>
</evidence>
<proteinExistence type="predicted"/>
<organism evidence="1 2">
    <name type="scientific">Caerostris extrusa</name>
    <name type="common">Bark spider</name>
    <name type="synonym">Caerostris bankana</name>
    <dbReference type="NCBI Taxonomy" id="172846"/>
    <lineage>
        <taxon>Eukaryota</taxon>
        <taxon>Metazoa</taxon>
        <taxon>Ecdysozoa</taxon>
        <taxon>Arthropoda</taxon>
        <taxon>Chelicerata</taxon>
        <taxon>Arachnida</taxon>
        <taxon>Araneae</taxon>
        <taxon>Araneomorphae</taxon>
        <taxon>Entelegynae</taxon>
        <taxon>Araneoidea</taxon>
        <taxon>Araneidae</taxon>
        <taxon>Caerostris</taxon>
    </lineage>
</organism>
<sequence length="102" mass="11438">MSLMLDASEFVLRQGPIWCRTSHVILRRAEGKHEAAAAVAPSSTALLFAHYFTSEFPWVWASNFCQICRGVLRGKRSKELPILALKTHGISTFLVCLPFEAF</sequence>
<name>A0AAV4SZM8_CAEEX</name>
<accession>A0AAV4SZM8</accession>
<reference evidence="1 2" key="1">
    <citation type="submission" date="2021-06" db="EMBL/GenBank/DDBJ databases">
        <title>Caerostris extrusa draft genome.</title>
        <authorList>
            <person name="Kono N."/>
            <person name="Arakawa K."/>
        </authorList>
    </citation>
    <scope>NUCLEOTIDE SEQUENCE [LARGE SCALE GENOMIC DNA]</scope>
</reference>
<dbReference type="EMBL" id="BPLR01010312">
    <property type="protein sequence ID" value="GIY38499.1"/>
    <property type="molecule type" value="Genomic_DNA"/>
</dbReference>
<gene>
    <name evidence="1" type="ORF">CEXT_664911</name>
</gene>
<keyword evidence="2" id="KW-1185">Reference proteome</keyword>
<dbReference type="AlphaFoldDB" id="A0AAV4SZM8"/>
<evidence type="ECO:0000313" key="1">
    <source>
        <dbReference type="EMBL" id="GIY38499.1"/>
    </source>
</evidence>